<dbReference type="KEGG" id="bpj:B2904_orf2032"/>
<reference evidence="2 3" key="1">
    <citation type="journal article" date="2012" name="BMC Genomics">
        <title>Comparative genomics of Brachyspira pilosicoli strains: genome rearrangements, reductions and correlation of genetic compliment with phenotypic diversity.</title>
        <authorList>
            <person name="Mappley L.J."/>
            <person name="Black M.L."/>
            <person name="Abuoun M."/>
            <person name="Darby A.C."/>
            <person name="Woodward M.J."/>
            <person name="Parkhill J."/>
            <person name="Turner A.K."/>
            <person name="Bellgard M.I."/>
            <person name="La T."/>
            <person name="Phillips N.D."/>
            <person name="La Ragione R.M."/>
            <person name="Hampson D.J."/>
        </authorList>
    </citation>
    <scope>NUCLEOTIDE SEQUENCE [LARGE SCALE GENOMIC DNA]</scope>
    <source>
        <strain evidence="2">B2904</strain>
    </source>
</reference>
<feature type="signal peptide" evidence="1">
    <location>
        <begin position="1"/>
        <end position="20"/>
    </location>
</feature>
<sequence>MRYILVIMFLVCANLFSQYATNDAYTPSQNNNNNNTAATEEESYITNDAVVGRKPAVINIPITGFKNIKLGSTREDTIKAILEDNTMMLPKEYMLNTDGVDLASEESATFLSLEENKFYKSGYFIFKDDALYSITIYFQPNQVDFLELLSSLSAKYGKGAFLDAETVSWQNGDNRIILERPSIIKYINMNNITTTSQTRIREKESIPPQNNRKEILEGL</sequence>
<dbReference type="HOGENOM" id="CLU_094598_0_0_12"/>
<proteinExistence type="predicted"/>
<dbReference type="RefSeq" id="WP_014936489.1">
    <property type="nucleotide sequence ID" value="NC_018607.1"/>
</dbReference>
<dbReference type="EMBL" id="CP003490">
    <property type="protein sequence ID" value="AFR71361.1"/>
    <property type="molecule type" value="Genomic_DNA"/>
</dbReference>
<evidence type="ECO:0000313" key="2">
    <source>
        <dbReference type="EMBL" id="AFR71361.1"/>
    </source>
</evidence>
<evidence type="ECO:0000313" key="3">
    <source>
        <dbReference type="Proteomes" id="UP000007346"/>
    </source>
</evidence>
<protein>
    <recommendedName>
        <fullName evidence="4">Lipoprotein</fullName>
    </recommendedName>
</protein>
<dbReference type="AlphaFoldDB" id="J9UJV0"/>
<dbReference type="PATRIC" id="fig|1133568.3.peg.2034"/>
<dbReference type="Proteomes" id="UP000007346">
    <property type="component" value="Chromosome"/>
</dbReference>
<feature type="chain" id="PRO_5003828846" description="Lipoprotein" evidence="1">
    <location>
        <begin position="21"/>
        <end position="219"/>
    </location>
</feature>
<keyword evidence="1" id="KW-0732">Signal</keyword>
<evidence type="ECO:0000256" key="1">
    <source>
        <dbReference type="SAM" id="SignalP"/>
    </source>
</evidence>
<organism evidence="2 3">
    <name type="scientific">Brachyspira pilosicoli B2904</name>
    <dbReference type="NCBI Taxonomy" id="1133568"/>
    <lineage>
        <taxon>Bacteria</taxon>
        <taxon>Pseudomonadati</taxon>
        <taxon>Spirochaetota</taxon>
        <taxon>Spirochaetia</taxon>
        <taxon>Brachyspirales</taxon>
        <taxon>Brachyspiraceae</taxon>
        <taxon>Brachyspira</taxon>
    </lineage>
</organism>
<name>J9UJV0_BRAPL</name>
<accession>J9UJV0</accession>
<gene>
    <name evidence="2" type="ORF">B2904_orf2032</name>
</gene>
<evidence type="ECO:0008006" key="4">
    <source>
        <dbReference type="Google" id="ProtNLM"/>
    </source>
</evidence>